<evidence type="ECO:0000313" key="2">
    <source>
        <dbReference type="EMBL" id="KAF0740898.1"/>
    </source>
</evidence>
<keyword evidence="4" id="KW-1185">Reference proteome</keyword>
<evidence type="ECO:0000313" key="3">
    <source>
        <dbReference type="EMBL" id="KAF0740899.1"/>
    </source>
</evidence>
<feature type="coiled-coil region" evidence="1">
    <location>
        <begin position="1"/>
        <end position="28"/>
    </location>
</feature>
<dbReference type="EMBL" id="VJMJ01000042">
    <property type="protein sequence ID" value="KAF0740899.1"/>
    <property type="molecule type" value="Genomic_DNA"/>
</dbReference>
<comment type="caution">
    <text evidence="2">The sequence shown here is derived from an EMBL/GenBank/DDBJ whole genome shotgun (WGS) entry which is preliminary data.</text>
</comment>
<evidence type="ECO:0000313" key="4">
    <source>
        <dbReference type="Proteomes" id="UP000481153"/>
    </source>
</evidence>
<dbReference type="AlphaFoldDB" id="A0A6G0XL16"/>
<evidence type="ECO:0000256" key="1">
    <source>
        <dbReference type="SAM" id="Coils"/>
    </source>
</evidence>
<sequence>MNSLKSSFAQLKQEYDEYDDQFKTKTAEYFESVEYYANKAVDKLQDFATLYPPISDKTLQSYNDSVRDAVTKWNDGLRALEERASDYDSKFGDQVKKYAAKQHQQMDDIVHKLQGEADHFKETQEGE</sequence>
<dbReference type="EMBL" id="VJMJ01000042">
    <property type="protein sequence ID" value="KAF0740898.1"/>
    <property type="molecule type" value="Genomic_DNA"/>
</dbReference>
<proteinExistence type="predicted"/>
<organism evidence="2 4">
    <name type="scientific">Aphanomyces euteiches</name>
    <dbReference type="NCBI Taxonomy" id="100861"/>
    <lineage>
        <taxon>Eukaryota</taxon>
        <taxon>Sar</taxon>
        <taxon>Stramenopiles</taxon>
        <taxon>Oomycota</taxon>
        <taxon>Saprolegniomycetes</taxon>
        <taxon>Saprolegniales</taxon>
        <taxon>Verrucalvaceae</taxon>
        <taxon>Aphanomyces</taxon>
    </lineage>
</organism>
<dbReference type="SUPFAM" id="SSF58113">
    <property type="entry name" value="Apolipoprotein A-I"/>
    <property type="match status" value="1"/>
</dbReference>
<gene>
    <name evidence="2" type="ORF">Ae201684_003787</name>
    <name evidence="3" type="ORF">Ae201684_003788</name>
</gene>
<name>A0A6G0XL16_9STRA</name>
<accession>A0A6G0XL16</accession>
<protein>
    <submittedName>
        <fullName evidence="2">Uncharacterized protein</fullName>
    </submittedName>
</protein>
<reference evidence="2 4" key="1">
    <citation type="submission" date="2019-07" db="EMBL/GenBank/DDBJ databases">
        <title>Genomics analysis of Aphanomyces spp. identifies a new class of oomycete effector associated with host adaptation.</title>
        <authorList>
            <person name="Gaulin E."/>
        </authorList>
    </citation>
    <scope>NUCLEOTIDE SEQUENCE [LARGE SCALE GENOMIC DNA]</scope>
    <source>
        <strain evidence="2 4">ATCC 201684</strain>
    </source>
</reference>
<keyword evidence="1" id="KW-0175">Coiled coil</keyword>
<dbReference type="Proteomes" id="UP000481153">
    <property type="component" value="Unassembled WGS sequence"/>
</dbReference>
<dbReference type="VEuPathDB" id="FungiDB:AeMF1_006334"/>